<keyword evidence="2" id="KW-1185">Reference proteome</keyword>
<name>A0ABT8CYN6_9FLAO</name>
<gene>
    <name evidence="1" type="ORF">QW060_20340</name>
</gene>
<evidence type="ECO:0000313" key="2">
    <source>
        <dbReference type="Proteomes" id="UP001242368"/>
    </source>
</evidence>
<accession>A0ABT8CYN6</accession>
<dbReference type="Proteomes" id="UP001242368">
    <property type="component" value="Unassembled WGS sequence"/>
</dbReference>
<dbReference type="EMBL" id="JAUFQU010000031">
    <property type="protein sequence ID" value="MDN3709365.1"/>
    <property type="molecule type" value="Genomic_DNA"/>
</dbReference>
<comment type="caution">
    <text evidence="1">The sequence shown here is derived from an EMBL/GenBank/DDBJ whole genome shotgun (WGS) entry which is preliminary data.</text>
</comment>
<protein>
    <submittedName>
        <fullName evidence="1">Uncharacterized protein</fullName>
    </submittedName>
</protein>
<sequence>MVYTDQIALHSHHELGDFIWNWPFSFSENNRKKNNCSSVTVFTLLQFMISRLSMY</sequence>
<dbReference type="RefSeq" id="WP_290365041.1">
    <property type="nucleotide sequence ID" value="NZ_JAUFQU010000031.1"/>
</dbReference>
<evidence type="ECO:0000313" key="1">
    <source>
        <dbReference type="EMBL" id="MDN3709365.1"/>
    </source>
</evidence>
<organism evidence="1 2">
    <name type="scientific">Paenimyroides ceti</name>
    <dbReference type="NCBI Taxonomy" id="395087"/>
    <lineage>
        <taxon>Bacteria</taxon>
        <taxon>Pseudomonadati</taxon>
        <taxon>Bacteroidota</taxon>
        <taxon>Flavobacteriia</taxon>
        <taxon>Flavobacteriales</taxon>
        <taxon>Flavobacteriaceae</taxon>
        <taxon>Paenimyroides</taxon>
    </lineage>
</organism>
<reference evidence="2" key="1">
    <citation type="journal article" date="2019" name="Int. J. Syst. Evol. Microbiol.">
        <title>The Global Catalogue of Microorganisms (GCM) 10K type strain sequencing project: providing services to taxonomists for standard genome sequencing and annotation.</title>
        <authorList>
            <consortium name="The Broad Institute Genomics Platform"/>
            <consortium name="The Broad Institute Genome Sequencing Center for Infectious Disease"/>
            <person name="Wu L."/>
            <person name="Ma J."/>
        </authorList>
    </citation>
    <scope>NUCLEOTIDE SEQUENCE [LARGE SCALE GENOMIC DNA]</scope>
    <source>
        <strain evidence="2">CECT 7184</strain>
    </source>
</reference>
<proteinExistence type="predicted"/>